<dbReference type="InterPro" id="IPR025411">
    <property type="entry name" value="DUF4136"/>
</dbReference>
<evidence type="ECO:0000259" key="2">
    <source>
        <dbReference type="Pfam" id="PF13590"/>
    </source>
</evidence>
<keyword evidence="1" id="KW-0812">Transmembrane</keyword>
<dbReference type="Gene3D" id="3.30.160.670">
    <property type="match status" value="1"/>
</dbReference>
<keyword evidence="4" id="KW-1185">Reference proteome</keyword>
<proteinExistence type="predicted"/>
<gene>
    <name evidence="3" type="ORF">E4021_16875</name>
</gene>
<protein>
    <submittedName>
        <fullName evidence="3">DUF4136 domain-containing protein</fullName>
    </submittedName>
</protein>
<reference evidence="3 4" key="1">
    <citation type="submission" date="2019-04" db="EMBL/GenBank/DDBJ databases">
        <title>Lewinella litorea sp. nov., isolated from a marine sand.</title>
        <authorList>
            <person name="Yoon J.-H."/>
        </authorList>
    </citation>
    <scope>NUCLEOTIDE SEQUENCE [LARGE SCALE GENOMIC DNA]</scope>
    <source>
        <strain evidence="3 4">HSMS-39</strain>
    </source>
</reference>
<feature type="transmembrane region" description="Helical" evidence="1">
    <location>
        <begin position="52"/>
        <end position="72"/>
    </location>
</feature>
<evidence type="ECO:0000256" key="1">
    <source>
        <dbReference type="SAM" id="Phobius"/>
    </source>
</evidence>
<dbReference type="AlphaFoldDB" id="A0A4S4N7C5"/>
<feature type="domain" description="DUF4136" evidence="2">
    <location>
        <begin position="75"/>
        <end position="243"/>
    </location>
</feature>
<sequence length="250" mass="28599">MRRHPDRGCRRCFFPDLRHNRLIQNTLAVLRVPKTHRMTLLTLNPKNQPMKYITSILVVLIAALLVSCGPQVTTAQPTEADLSQYQTFAYLPNADIELRNSNVNQDEVNQRIVETVNTQMQDQGYKLNRDNPDLLVLISVKKDRETETTTDPVYATYPYGSYGVSTVSPYYNNYYFNDFYNYGNVVGYDTDTYQYTEGTLIVSLIDRATKNTVWKGISSDAIYSGSTTDEIVALVDDIFEEYPIKGNRAR</sequence>
<keyword evidence="1" id="KW-0472">Membrane</keyword>
<keyword evidence="1" id="KW-1133">Transmembrane helix</keyword>
<name>A0A4S4N7C5_9BACT</name>
<accession>A0A4S4N7C5</accession>
<evidence type="ECO:0000313" key="3">
    <source>
        <dbReference type="EMBL" id="THH34989.1"/>
    </source>
</evidence>
<dbReference type="Proteomes" id="UP000308528">
    <property type="component" value="Unassembled WGS sequence"/>
</dbReference>
<evidence type="ECO:0000313" key="4">
    <source>
        <dbReference type="Proteomes" id="UP000308528"/>
    </source>
</evidence>
<dbReference type="Pfam" id="PF13590">
    <property type="entry name" value="DUF4136"/>
    <property type="match status" value="1"/>
</dbReference>
<comment type="caution">
    <text evidence="3">The sequence shown here is derived from an EMBL/GenBank/DDBJ whole genome shotgun (WGS) entry which is preliminary data.</text>
</comment>
<dbReference type="EMBL" id="SRSF01000013">
    <property type="protein sequence ID" value="THH34989.1"/>
    <property type="molecule type" value="Genomic_DNA"/>
</dbReference>
<organism evidence="3 4">
    <name type="scientific">Neolewinella litorea</name>
    <dbReference type="NCBI Taxonomy" id="2562452"/>
    <lineage>
        <taxon>Bacteria</taxon>
        <taxon>Pseudomonadati</taxon>
        <taxon>Bacteroidota</taxon>
        <taxon>Saprospiria</taxon>
        <taxon>Saprospirales</taxon>
        <taxon>Lewinellaceae</taxon>
        <taxon>Neolewinella</taxon>
    </lineage>
</organism>
<dbReference type="OrthoDB" id="5432251at2"/>